<feature type="binding site" evidence="13">
    <location>
        <position position="258"/>
    </location>
    <ligand>
        <name>L-serine</name>
        <dbReference type="ChEBI" id="CHEBI:33384"/>
    </ligand>
</feature>
<evidence type="ECO:0000256" key="10">
    <source>
        <dbReference type="ARBA" id="ARBA00047929"/>
    </source>
</evidence>
<evidence type="ECO:0000256" key="2">
    <source>
        <dbReference type="ARBA" id="ARBA00005045"/>
    </source>
</evidence>
<comment type="catalytic activity">
    <reaction evidence="11 12">
        <text>tRNA(Ser) + L-serine + ATP = L-seryl-tRNA(Ser) + AMP + diphosphate + H(+)</text>
        <dbReference type="Rhea" id="RHEA:12292"/>
        <dbReference type="Rhea" id="RHEA-COMP:9669"/>
        <dbReference type="Rhea" id="RHEA-COMP:9703"/>
        <dbReference type="ChEBI" id="CHEBI:15378"/>
        <dbReference type="ChEBI" id="CHEBI:30616"/>
        <dbReference type="ChEBI" id="CHEBI:33019"/>
        <dbReference type="ChEBI" id="CHEBI:33384"/>
        <dbReference type="ChEBI" id="CHEBI:78442"/>
        <dbReference type="ChEBI" id="CHEBI:78533"/>
        <dbReference type="ChEBI" id="CHEBI:456215"/>
        <dbReference type="EC" id="6.1.1.11"/>
    </reaction>
</comment>
<feature type="binding site" evidence="12 14">
    <location>
        <begin position="347"/>
        <end position="350"/>
    </location>
    <ligand>
        <name>ATP</name>
        <dbReference type="ChEBI" id="CHEBI:30616"/>
    </ligand>
</feature>
<keyword evidence="15" id="KW-0175">Coiled coil</keyword>
<feature type="binding site" evidence="13">
    <location>
        <position position="227"/>
    </location>
    <ligand>
        <name>L-serine</name>
        <dbReference type="ChEBI" id="CHEBI:33384"/>
    </ligand>
</feature>
<dbReference type="Proteomes" id="UP000231379">
    <property type="component" value="Unassembled WGS sequence"/>
</dbReference>
<feature type="coiled-coil region" evidence="15">
    <location>
        <begin position="30"/>
        <end position="97"/>
    </location>
</feature>
<evidence type="ECO:0000256" key="15">
    <source>
        <dbReference type="SAM" id="Coils"/>
    </source>
</evidence>
<dbReference type="InterPro" id="IPR045864">
    <property type="entry name" value="aa-tRNA-synth_II/BPL/LPL"/>
</dbReference>
<dbReference type="HAMAP" id="MF_00176">
    <property type="entry name" value="Ser_tRNA_synth_type1"/>
    <property type="match status" value="1"/>
</dbReference>
<evidence type="ECO:0000256" key="7">
    <source>
        <dbReference type="ARBA" id="ARBA00022840"/>
    </source>
</evidence>
<dbReference type="InterPro" id="IPR033729">
    <property type="entry name" value="SerRS_core"/>
</dbReference>
<dbReference type="GO" id="GO:0005524">
    <property type="term" value="F:ATP binding"/>
    <property type="evidence" value="ECO:0007669"/>
    <property type="project" value="UniProtKB-UniRule"/>
</dbReference>
<reference evidence="18" key="1">
    <citation type="submission" date="2017-09" db="EMBL/GenBank/DDBJ databases">
        <title>Depth-based differentiation of microbial function through sediment-hosted aquifers and enrichment of novel symbionts in the deep terrestrial subsurface.</title>
        <authorList>
            <person name="Probst A.J."/>
            <person name="Ladd B."/>
            <person name="Jarett J.K."/>
            <person name="Geller-Mcgrath D.E."/>
            <person name="Sieber C.M.K."/>
            <person name="Emerson J.B."/>
            <person name="Anantharaman K."/>
            <person name="Thomas B.C."/>
            <person name="Malmstrom R."/>
            <person name="Stieglmeier M."/>
            <person name="Klingl A."/>
            <person name="Woyke T."/>
            <person name="Ryan C.M."/>
            <person name="Banfield J.F."/>
        </authorList>
    </citation>
    <scope>NUCLEOTIDE SEQUENCE [LARGE SCALE GENOMIC DNA]</scope>
</reference>
<feature type="binding site" evidence="12 13">
    <location>
        <position position="281"/>
    </location>
    <ligand>
        <name>L-serine</name>
        <dbReference type="ChEBI" id="CHEBI:33384"/>
    </ligand>
</feature>
<comment type="caution">
    <text evidence="17">The sequence shown here is derived from an EMBL/GenBank/DDBJ whole genome shotgun (WGS) entry which is preliminary data.</text>
</comment>
<comment type="function">
    <text evidence="12">Catalyzes the attachment of serine to tRNA(Ser). Is also able to aminoacylate tRNA(Sec) with serine, to form the misacylated tRNA L-seryl-tRNA(Sec), which will be further converted into selenocysteinyl-tRNA(Sec).</text>
</comment>
<evidence type="ECO:0000256" key="12">
    <source>
        <dbReference type="HAMAP-Rule" id="MF_00176"/>
    </source>
</evidence>
<dbReference type="InterPro" id="IPR002317">
    <property type="entry name" value="Ser-tRNA-ligase_type_1"/>
</dbReference>
<dbReference type="SUPFAM" id="SSF46589">
    <property type="entry name" value="tRNA-binding arm"/>
    <property type="match status" value="1"/>
</dbReference>
<feature type="binding site" evidence="12 14">
    <location>
        <begin position="258"/>
        <end position="260"/>
    </location>
    <ligand>
        <name>ATP</name>
        <dbReference type="ChEBI" id="CHEBI:30616"/>
    </ligand>
</feature>
<evidence type="ECO:0000259" key="16">
    <source>
        <dbReference type="PROSITE" id="PS50862"/>
    </source>
</evidence>
<dbReference type="UniPathway" id="UPA00906">
    <property type="reaction ID" value="UER00895"/>
</dbReference>
<keyword evidence="6 12" id="KW-0547">Nucleotide-binding</keyword>
<gene>
    <name evidence="12" type="primary">serS</name>
    <name evidence="17" type="ORF">COU20_03350</name>
</gene>
<keyword evidence="4 12" id="KW-0963">Cytoplasm</keyword>
<evidence type="ECO:0000256" key="5">
    <source>
        <dbReference type="ARBA" id="ARBA00022598"/>
    </source>
</evidence>
<evidence type="ECO:0000256" key="6">
    <source>
        <dbReference type="ARBA" id="ARBA00022741"/>
    </source>
</evidence>
<comment type="catalytic activity">
    <reaction evidence="10 12">
        <text>tRNA(Sec) + L-serine + ATP = L-seryl-tRNA(Sec) + AMP + diphosphate + H(+)</text>
        <dbReference type="Rhea" id="RHEA:42580"/>
        <dbReference type="Rhea" id="RHEA-COMP:9742"/>
        <dbReference type="Rhea" id="RHEA-COMP:10128"/>
        <dbReference type="ChEBI" id="CHEBI:15378"/>
        <dbReference type="ChEBI" id="CHEBI:30616"/>
        <dbReference type="ChEBI" id="CHEBI:33019"/>
        <dbReference type="ChEBI" id="CHEBI:33384"/>
        <dbReference type="ChEBI" id="CHEBI:78442"/>
        <dbReference type="ChEBI" id="CHEBI:78533"/>
        <dbReference type="ChEBI" id="CHEBI:456215"/>
        <dbReference type="EC" id="6.1.1.11"/>
    </reaction>
</comment>
<name>A0A2H0U745_9BACT</name>
<dbReference type="InterPro" id="IPR015866">
    <property type="entry name" value="Ser-tRNA-synth_1_N"/>
</dbReference>
<evidence type="ECO:0000256" key="11">
    <source>
        <dbReference type="ARBA" id="ARBA00048823"/>
    </source>
</evidence>
<comment type="domain">
    <text evidence="12">Consists of two distinct domains, a catalytic core and a N-terminal extension that is involved in tRNA binding.</text>
</comment>
<evidence type="ECO:0000256" key="13">
    <source>
        <dbReference type="PIRSR" id="PIRSR001529-1"/>
    </source>
</evidence>
<feature type="binding site" evidence="12">
    <location>
        <begin position="227"/>
        <end position="229"/>
    </location>
    <ligand>
        <name>L-serine</name>
        <dbReference type="ChEBI" id="CHEBI:33384"/>
    </ligand>
</feature>
<dbReference type="Pfam" id="PF02403">
    <property type="entry name" value="Seryl_tRNA_N"/>
    <property type="match status" value="1"/>
</dbReference>
<dbReference type="EC" id="6.1.1.11" evidence="12"/>
<dbReference type="GO" id="GO:0016260">
    <property type="term" value="P:selenocysteine biosynthetic process"/>
    <property type="evidence" value="ECO:0007669"/>
    <property type="project" value="UniProtKB-UniRule"/>
</dbReference>
<dbReference type="Gene3D" id="3.30.930.10">
    <property type="entry name" value="Bira Bifunctional Protein, Domain 2"/>
    <property type="match status" value="1"/>
</dbReference>
<comment type="caution">
    <text evidence="12">Lacks conserved residue(s) required for the propagation of feature annotation.</text>
</comment>
<dbReference type="SUPFAM" id="SSF55681">
    <property type="entry name" value="Class II aaRS and biotin synthetases"/>
    <property type="match status" value="1"/>
</dbReference>
<dbReference type="GO" id="GO:0005737">
    <property type="term" value="C:cytoplasm"/>
    <property type="evidence" value="ECO:0007669"/>
    <property type="project" value="UniProtKB-SubCell"/>
</dbReference>
<dbReference type="InterPro" id="IPR042103">
    <property type="entry name" value="SerRS_1_N_sf"/>
</dbReference>
<sequence>MLDIKFIRENKDIVAAGARKKHIAVDLNKLLELDDERRALQQSVDAKRAEQNAASEKIAAAGESERADLIATVQQLKDALKAEEEKLTAVMKAWRELMVQVPNVPDVSVPDGDSDADNKEIRTWGEKTSFPFTPKSHFELMQLHDMADFERGAKVAGFRGYFLKNDGARLAWALERFVQERFMSREGFTPMVVPSLVRKEPFIGTGYLPQSEDDLYRTQDGEYLAGTAEVAGMGYYMDEVLDKKELPIKFFAFSPCFRREAGSHGKDTKGLFRIHEFVKYEQIVLCEASHEESVRHHEEITANSEALLQELGLPYRVVLNCGGDIGLGQVKKYDIEAWMPSEERYRETHSSSYFHDFQTRRLNIRYRDEDGTLRFAHSLNNTALAMPRILCHIVENGQREDGSISVPEALRGYMGRDVIQNTKTP</sequence>
<feature type="binding site" evidence="13">
    <location>
        <position position="380"/>
    </location>
    <ligand>
        <name>L-serine</name>
        <dbReference type="ChEBI" id="CHEBI:33384"/>
    </ligand>
</feature>
<keyword evidence="7 12" id="KW-0067">ATP-binding</keyword>
<dbReference type="PRINTS" id="PR00981">
    <property type="entry name" value="TRNASYNTHSER"/>
</dbReference>
<dbReference type="InterPro" id="IPR010978">
    <property type="entry name" value="tRNA-bd_arm"/>
</dbReference>
<comment type="pathway">
    <text evidence="2 12">Aminoacyl-tRNA biosynthesis; selenocysteinyl-tRNA(Sec) biosynthesis; L-seryl-tRNA(Sec) from L-serine and tRNA(Sec): step 1/1.</text>
</comment>
<dbReference type="NCBIfam" id="TIGR00414">
    <property type="entry name" value="serS"/>
    <property type="match status" value="1"/>
</dbReference>
<feature type="domain" description="Aminoacyl-transfer RNA synthetases class-II family profile" evidence="16">
    <location>
        <begin position="136"/>
        <end position="407"/>
    </location>
</feature>
<dbReference type="Pfam" id="PF00587">
    <property type="entry name" value="tRNA-synt_2b"/>
    <property type="match status" value="1"/>
</dbReference>
<evidence type="ECO:0000256" key="9">
    <source>
        <dbReference type="ARBA" id="ARBA00023146"/>
    </source>
</evidence>
<organism evidence="17 18">
    <name type="scientific">Candidatus Kaiserbacteria bacterium CG10_big_fil_rev_8_21_14_0_10_59_10</name>
    <dbReference type="NCBI Taxonomy" id="1974612"/>
    <lineage>
        <taxon>Bacteria</taxon>
        <taxon>Candidatus Kaiseribacteriota</taxon>
    </lineage>
</organism>
<evidence type="ECO:0000313" key="18">
    <source>
        <dbReference type="Proteomes" id="UP000231379"/>
    </source>
</evidence>
<dbReference type="InterPro" id="IPR006195">
    <property type="entry name" value="aa-tRNA-synth_II"/>
</dbReference>
<protein>
    <recommendedName>
        <fullName evidence="12">Serine--tRNA ligase</fullName>
        <ecNumber evidence="12">6.1.1.11</ecNumber>
    </recommendedName>
    <alternativeName>
        <fullName evidence="12">Seryl-tRNA synthetase</fullName>
        <shortName evidence="12">SerRS</shortName>
    </alternativeName>
    <alternativeName>
        <fullName evidence="12">Seryl-tRNA(Ser/Sec) synthetase</fullName>
    </alternativeName>
</protein>
<dbReference type="PANTHER" id="PTHR43697">
    <property type="entry name" value="SERYL-TRNA SYNTHETASE"/>
    <property type="match status" value="1"/>
</dbReference>
<dbReference type="Gene3D" id="1.10.287.40">
    <property type="entry name" value="Serine-tRNA synthetase, tRNA binding domain"/>
    <property type="match status" value="1"/>
</dbReference>
<comment type="subcellular location">
    <subcellularLocation>
        <location evidence="1 12">Cytoplasm</location>
    </subcellularLocation>
</comment>
<evidence type="ECO:0000256" key="1">
    <source>
        <dbReference type="ARBA" id="ARBA00004496"/>
    </source>
</evidence>
<dbReference type="GO" id="GO:0006434">
    <property type="term" value="P:seryl-tRNA aminoacylation"/>
    <property type="evidence" value="ECO:0007669"/>
    <property type="project" value="UniProtKB-UniRule"/>
</dbReference>
<keyword evidence="9 12" id="KW-0030">Aminoacyl-tRNA synthetase</keyword>
<feature type="binding site" evidence="12">
    <location>
        <position position="382"/>
    </location>
    <ligand>
        <name>L-serine</name>
        <dbReference type="ChEBI" id="CHEBI:33384"/>
    </ligand>
</feature>
<evidence type="ECO:0000256" key="4">
    <source>
        <dbReference type="ARBA" id="ARBA00022490"/>
    </source>
</evidence>
<evidence type="ECO:0000256" key="3">
    <source>
        <dbReference type="ARBA" id="ARBA00010728"/>
    </source>
</evidence>
<dbReference type="CDD" id="cd00770">
    <property type="entry name" value="SerRS_core"/>
    <property type="match status" value="1"/>
</dbReference>
<keyword evidence="8 12" id="KW-0648">Protein biosynthesis</keyword>
<dbReference type="PROSITE" id="PS50862">
    <property type="entry name" value="AA_TRNA_LIGASE_II"/>
    <property type="match status" value="1"/>
</dbReference>
<dbReference type="GO" id="GO:0004828">
    <property type="term" value="F:serine-tRNA ligase activity"/>
    <property type="evidence" value="ECO:0007669"/>
    <property type="project" value="UniProtKB-UniRule"/>
</dbReference>
<proteinExistence type="inferred from homology"/>
<evidence type="ECO:0000313" key="17">
    <source>
        <dbReference type="EMBL" id="PIR82170.1"/>
    </source>
</evidence>
<comment type="subunit">
    <text evidence="12">Homodimer. The tRNA molecule binds across the dimer.</text>
</comment>
<feature type="site" description="Important for serine binding" evidence="13">
    <location>
        <position position="382"/>
    </location>
</feature>
<dbReference type="PANTHER" id="PTHR43697:SF1">
    <property type="entry name" value="SERINE--TRNA LIGASE"/>
    <property type="match status" value="1"/>
</dbReference>
<evidence type="ECO:0000256" key="14">
    <source>
        <dbReference type="PIRSR" id="PIRSR001529-2"/>
    </source>
</evidence>
<dbReference type="EMBL" id="PFBM01000021">
    <property type="protein sequence ID" value="PIR82170.1"/>
    <property type="molecule type" value="Genomic_DNA"/>
</dbReference>
<evidence type="ECO:0000256" key="8">
    <source>
        <dbReference type="ARBA" id="ARBA00022917"/>
    </source>
</evidence>
<dbReference type="AlphaFoldDB" id="A0A2H0U745"/>
<keyword evidence="5 12" id="KW-0436">Ligase</keyword>
<accession>A0A2H0U745</accession>
<comment type="similarity">
    <text evidence="3 12">Belongs to the class-II aminoacyl-tRNA synthetase family. Type-1 seryl-tRNA synthetase subfamily.</text>
</comment>
<dbReference type="InterPro" id="IPR002314">
    <property type="entry name" value="aa-tRNA-synt_IIb"/>
</dbReference>
<dbReference type="PIRSF" id="PIRSF001529">
    <property type="entry name" value="Ser-tRNA-synth_IIa"/>
    <property type="match status" value="1"/>
</dbReference>